<accession>A0A0P9MAV8</accession>
<dbReference type="Proteomes" id="UP000271468">
    <property type="component" value="Unassembled WGS sequence"/>
</dbReference>
<evidence type="ECO:0000313" key="2">
    <source>
        <dbReference type="EMBL" id="RMN12044.1"/>
    </source>
</evidence>
<dbReference type="EMBL" id="RBOV01000159">
    <property type="protein sequence ID" value="RMN12044.1"/>
    <property type="molecule type" value="Genomic_DNA"/>
</dbReference>
<gene>
    <name evidence="2" type="ORF">ALQ65_04233</name>
</gene>
<protein>
    <submittedName>
        <fullName evidence="2">Uncharacterized protein</fullName>
    </submittedName>
</protein>
<keyword evidence="1" id="KW-0175">Coiled coil</keyword>
<sequence>MVSSLIIDGIPILMYLSDGEIDDSLAAPLHGYPQGEDILQHFTTQGFSGARLELAEIMLRELDQELKFLDAGLEEHRLKRKSWIIERKFYSSSNFLARAGGKEGCYQIQLSIGTVLIALSTSVELCSLQENSSTAVLATQYSGGATSIESLFPSVTESSQVGEEALGLALDVCLLLYFHELAHVIHGHCDYYFHNRNASSDEMRALELDADFNAGTMFGLWVQALPAAYRKPKDFEDFVKRLVRSSFLLSTIMKAVSERSANYHLPSNRMIFFMSGGAFAFDRTDKSPKFQNDEQGNRYWDDKVSTYTESIKAALGRSSLKQFLANERDIESDYQEILNVTHGVRDFLKDGPLMKFRLNE</sequence>
<reference evidence="2 3" key="1">
    <citation type="submission" date="2018-08" db="EMBL/GenBank/DDBJ databases">
        <title>Recombination of ecologically and evolutionarily significant loci maintains genetic cohesion in the Pseudomonas syringae species complex.</title>
        <authorList>
            <person name="Dillon M."/>
            <person name="Thakur S."/>
            <person name="Almeida R.N.D."/>
            <person name="Weir B.S."/>
            <person name="Guttman D.S."/>
        </authorList>
    </citation>
    <scope>NUCLEOTIDE SEQUENCE [LARGE SCALE GENOMIC DNA]</scope>
    <source>
        <strain evidence="2 3">ICMP 12341</strain>
    </source>
</reference>
<dbReference type="RefSeq" id="WP_054086875.1">
    <property type="nucleotide sequence ID" value="NZ_LJPZ01000053.1"/>
</dbReference>
<comment type="caution">
    <text evidence="2">The sequence shown here is derived from an EMBL/GenBank/DDBJ whole genome shotgun (WGS) entry which is preliminary data.</text>
</comment>
<proteinExistence type="predicted"/>
<name>A0A0P9MAV8_9PSED</name>
<evidence type="ECO:0000256" key="1">
    <source>
        <dbReference type="SAM" id="Coils"/>
    </source>
</evidence>
<organism evidence="2 3">
    <name type="scientific">Pseudomonas syringae pv. coriandricola</name>
    <dbReference type="NCBI Taxonomy" id="264453"/>
    <lineage>
        <taxon>Bacteria</taxon>
        <taxon>Pseudomonadati</taxon>
        <taxon>Pseudomonadota</taxon>
        <taxon>Gammaproteobacteria</taxon>
        <taxon>Pseudomonadales</taxon>
        <taxon>Pseudomonadaceae</taxon>
        <taxon>Pseudomonas</taxon>
    </lineage>
</organism>
<evidence type="ECO:0000313" key="3">
    <source>
        <dbReference type="Proteomes" id="UP000271468"/>
    </source>
</evidence>
<dbReference type="AlphaFoldDB" id="A0A0P9MAV8"/>
<feature type="coiled-coil region" evidence="1">
    <location>
        <begin position="52"/>
        <end position="79"/>
    </location>
</feature>